<dbReference type="EMBL" id="JBGMEK010000001">
    <property type="protein sequence ID" value="MFA0809354.1"/>
    <property type="molecule type" value="Genomic_DNA"/>
</dbReference>
<sequence>MRSGSVAWKAIVEQGENLNINRSVYVLKQHYPIWDLLKREHPGNYYKTSLVRAVYSLAITPGGRENSLCALNLDGAQINYQIDTDGDVLIYGLNIDSSISAPEMNQATGLYQVKKNRREWKTSSHRQTSMDHSHHWNNAHYAAVSGKFDSKEEAGRLLITHIANAYNGALNSHDLSGNGKHYSLFWQNGQHKESPNSQALTALIQQAQANNARIHWLVHGEGAGTFVKALQCLVKQPGISDLVAKQNKLSQQSVFFSNPRGGNTRKKDLEKFCIDAGMHLIGVNINSFDMRNSDARQDARTEAILILAKYGIGGGVTATGWDDFQQALDHWEAAKTTLAVIGFSLAGYVLGKDALSKNGGYARNMPRAVSNTWGSGNKHWAA</sequence>
<organism evidence="1 2">
    <name type="scientific">Microbulbifer epialgicus</name>
    <dbReference type="NCBI Taxonomy" id="393907"/>
    <lineage>
        <taxon>Bacteria</taxon>
        <taxon>Pseudomonadati</taxon>
        <taxon>Pseudomonadota</taxon>
        <taxon>Gammaproteobacteria</taxon>
        <taxon>Cellvibrionales</taxon>
        <taxon>Microbulbiferaceae</taxon>
        <taxon>Microbulbifer</taxon>
    </lineage>
</organism>
<dbReference type="Proteomes" id="UP001569428">
    <property type="component" value="Unassembled WGS sequence"/>
</dbReference>
<evidence type="ECO:0000313" key="2">
    <source>
        <dbReference type="Proteomes" id="UP001569428"/>
    </source>
</evidence>
<keyword evidence="2" id="KW-1185">Reference proteome</keyword>
<proteinExistence type="predicted"/>
<dbReference type="RefSeq" id="WP_371836975.1">
    <property type="nucleotide sequence ID" value="NZ_JBGMEK010000001.1"/>
</dbReference>
<evidence type="ECO:0000313" key="1">
    <source>
        <dbReference type="EMBL" id="MFA0809354.1"/>
    </source>
</evidence>
<accession>A0ABV4NTM6</accession>
<protein>
    <submittedName>
        <fullName evidence="1">Uncharacterized protein</fullName>
    </submittedName>
</protein>
<reference evidence="1 2" key="1">
    <citation type="submission" date="2024-08" db="EMBL/GenBank/DDBJ databases">
        <authorList>
            <person name="Ishaq N."/>
        </authorList>
    </citation>
    <scope>NUCLEOTIDE SEQUENCE [LARGE SCALE GENOMIC DNA]</scope>
    <source>
        <strain evidence="1 2">DSM 18651</strain>
    </source>
</reference>
<comment type="caution">
    <text evidence="1">The sequence shown here is derived from an EMBL/GenBank/DDBJ whole genome shotgun (WGS) entry which is preliminary data.</text>
</comment>
<name>A0ABV4NTM6_9GAMM</name>
<gene>
    <name evidence="1" type="ORF">ACCI49_00360</name>
</gene>